<keyword evidence="3" id="KW-1133">Transmembrane helix</keyword>
<dbReference type="InterPro" id="IPR002053">
    <property type="entry name" value="Glyco_hydro_25"/>
</dbReference>
<keyword evidence="3" id="KW-0472">Membrane</keyword>
<dbReference type="SUPFAM" id="SSF51445">
    <property type="entry name" value="(Trans)glycosidases"/>
    <property type="match status" value="1"/>
</dbReference>
<dbReference type="WBParaSite" id="PgR020_g077_t02">
    <property type="protein sequence ID" value="PgR020_g077_t02"/>
    <property type="gene ID" value="PgR020_g077"/>
</dbReference>
<dbReference type="AlphaFoldDB" id="A0A915B0A6"/>
<dbReference type="InterPro" id="IPR017853">
    <property type="entry name" value="GH"/>
</dbReference>
<dbReference type="PROSITE" id="PS51904">
    <property type="entry name" value="GLYCOSYL_HYDROL_F25_2"/>
    <property type="match status" value="1"/>
</dbReference>
<evidence type="ECO:0000313" key="4">
    <source>
        <dbReference type="Proteomes" id="UP000887569"/>
    </source>
</evidence>
<dbReference type="CDD" id="cd06416">
    <property type="entry name" value="GH25_Lys1-like"/>
    <property type="match status" value="1"/>
</dbReference>
<dbReference type="PANTHER" id="PTHR23208:SF36">
    <property type="entry name" value="LYSOZYME-RELATED"/>
    <property type="match status" value="1"/>
</dbReference>
<comment type="similarity">
    <text evidence="1">Belongs to the glycosyl hydrolase 25 family.</text>
</comment>
<dbReference type="InterPro" id="IPR051595">
    <property type="entry name" value="GH25_Enzymes"/>
</dbReference>
<dbReference type="GO" id="GO:0003796">
    <property type="term" value="F:lysozyme activity"/>
    <property type="evidence" value="ECO:0007669"/>
    <property type="project" value="InterPro"/>
</dbReference>
<dbReference type="GO" id="GO:0007165">
    <property type="term" value="P:signal transduction"/>
    <property type="evidence" value="ECO:0007669"/>
    <property type="project" value="TreeGrafter"/>
</dbReference>
<organism evidence="4 5">
    <name type="scientific">Parascaris univalens</name>
    <name type="common">Nematode worm</name>
    <dbReference type="NCBI Taxonomy" id="6257"/>
    <lineage>
        <taxon>Eukaryota</taxon>
        <taxon>Metazoa</taxon>
        <taxon>Ecdysozoa</taxon>
        <taxon>Nematoda</taxon>
        <taxon>Chromadorea</taxon>
        <taxon>Rhabditida</taxon>
        <taxon>Spirurina</taxon>
        <taxon>Ascaridomorpha</taxon>
        <taxon>Ascaridoidea</taxon>
        <taxon>Ascarididae</taxon>
        <taxon>Parascaris</taxon>
    </lineage>
</organism>
<evidence type="ECO:0000313" key="5">
    <source>
        <dbReference type="WBParaSite" id="PgR020_g077_t02"/>
    </source>
</evidence>
<dbReference type="GO" id="GO:0009253">
    <property type="term" value="P:peptidoglycan catabolic process"/>
    <property type="evidence" value="ECO:0007669"/>
    <property type="project" value="InterPro"/>
</dbReference>
<keyword evidence="4" id="KW-1185">Reference proteome</keyword>
<feature type="transmembrane region" description="Helical" evidence="3">
    <location>
        <begin position="12"/>
        <end position="34"/>
    </location>
</feature>
<dbReference type="PANTHER" id="PTHR23208">
    <property type="entry name" value="LYSOZYME PROTEIN"/>
    <property type="match status" value="1"/>
</dbReference>
<dbReference type="FunFam" id="3.20.20.80:FF:000134">
    <property type="entry name" value="Glycoside hydrolase"/>
    <property type="match status" value="1"/>
</dbReference>
<dbReference type="Proteomes" id="UP000887569">
    <property type="component" value="Unplaced"/>
</dbReference>
<name>A0A915B0A6_PARUN</name>
<keyword evidence="3" id="KW-0812">Transmembrane</keyword>
<sequence>FHSTYYRFCSAIMRLFTVICLIAIINITFATTGFDAIQEMSTSTFKCLYNNGYRFFIGRVWKSYGDYDYVGIQNIKNARAGGIKYVDGYIFPCLKSTCAPAANQVQAAIEKVRALGANIGMIWMDIERFAWPSNKANNRQFIRDMVNKAKSMGVSVGIYTNYYNWQEIVGLDWTEMSGYPLWWAYYDGVENYRNFKPFGGWNKPAIHQYKGDFKGPCGVNMDLNWY</sequence>
<proteinExistence type="inferred from homology"/>
<dbReference type="GO" id="GO:0045087">
    <property type="term" value="P:innate immune response"/>
    <property type="evidence" value="ECO:0007669"/>
    <property type="project" value="TreeGrafter"/>
</dbReference>
<reference evidence="5" key="1">
    <citation type="submission" date="2022-11" db="UniProtKB">
        <authorList>
            <consortium name="WormBaseParasite"/>
        </authorList>
    </citation>
    <scope>IDENTIFICATION</scope>
</reference>
<accession>A0A915B0A6</accession>
<dbReference type="Pfam" id="PF01183">
    <property type="entry name" value="Glyco_hydro_25"/>
    <property type="match status" value="1"/>
</dbReference>
<evidence type="ECO:0000256" key="1">
    <source>
        <dbReference type="ARBA" id="ARBA00010646"/>
    </source>
</evidence>
<dbReference type="GO" id="GO:0016998">
    <property type="term" value="P:cell wall macromolecule catabolic process"/>
    <property type="evidence" value="ECO:0007669"/>
    <property type="project" value="InterPro"/>
</dbReference>
<evidence type="ECO:0000256" key="3">
    <source>
        <dbReference type="SAM" id="Phobius"/>
    </source>
</evidence>
<evidence type="ECO:0000256" key="2">
    <source>
        <dbReference type="ARBA" id="ARBA00022729"/>
    </source>
</evidence>
<keyword evidence="2" id="KW-0732">Signal</keyword>
<dbReference type="Gene3D" id="3.20.20.80">
    <property type="entry name" value="Glycosidases"/>
    <property type="match status" value="1"/>
</dbReference>
<protein>
    <submittedName>
        <fullName evidence="5">Lysozyme</fullName>
    </submittedName>
</protein>